<proteinExistence type="predicted"/>
<evidence type="ECO:0000313" key="1">
    <source>
        <dbReference type="EMBL" id="AHM57587.1"/>
    </source>
</evidence>
<geneLocation type="plasmid" evidence="1 2">
    <name>EAL2_808p</name>
</geneLocation>
<dbReference type="HOGENOM" id="CLU_3289790_0_0_9"/>
<organism evidence="1 2">
    <name type="scientific">Peptoclostridium acidaminophilum DSM 3953</name>
    <dbReference type="NCBI Taxonomy" id="1286171"/>
    <lineage>
        <taxon>Bacteria</taxon>
        <taxon>Bacillati</taxon>
        <taxon>Bacillota</taxon>
        <taxon>Clostridia</taxon>
        <taxon>Peptostreptococcales</taxon>
        <taxon>Peptoclostridiaceae</taxon>
        <taxon>Peptoclostridium</taxon>
    </lineage>
</organism>
<gene>
    <name evidence="1" type="ORF">EAL2_808p00800</name>
</gene>
<name>W8TN23_PEPAC</name>
<dbReference type="PATRIC" id="fig|1286171.3.peg.2258"/>
<dbReference type="Proteomes" id="UP000019591">
    <property type="component" value="Plasmid EAL2_808p"/>
</dbReference>
<protein>
    <submittedName>
        <fullName evidence="1">Uncharacterized protein</fullName>
    </submittedName>
</protein>
<keyword evidence="2" id="KW-1185">Reference proteome</keyword>
<reference evidence="1 2" key="1">
    <citation type="journal article" date="2014" name="Genome Announc.">
        <title>Complete Genome Sequence of Amino Acid-Utilizing Eubacterium acidaminophilum al-2 (DSM 3953).</title>
        <authorList>
            <person name="Poehlein A."/>
            <person name="Andreesen J.R."/>
            <person name="Daniel R."/>
        </authorList>
    </citation>
    <scope>NUCLEOTIDE SEQUENCE [LARGE SCALE GENOMIC DNA]</scope>
    <source>
        <strain evidence="1 2">DSM 3953</strain>
        <plasmid evidence="2">Plasmid EAL2_808p</plasmid>
    </source>
</reference>
<sequence length="40" mass="4754">MAYVNNYYNNLFIISNYLTIREAGKWLRAIKNLTGVRFLV</sequence>
<accession>W8TN23</accession>
<dbReference type="KEGG" id="eac:EAL2_808p00800"/>
<keyword evidence="1" id="KW-0614">Plasmid</keyword>
<dbReference type="EMBL" id="CP007453">
    <property type="protein sequence ID" value="AHM57587.1"/>
    <property type="molecule type" value="Genomic_DNA"/>
</dbReference>
<dbReference type="AlphaFoldDB" id="W8TN23"/>
<evidence type="ECO:0000313" key="2">
    <source>
        <dbReference type="Proteomes" id="UP000019591"/>
    </source>
</evidence>